<evidence type="ECO:0000313" key="4">
    <source>
        <dbReference type="Proteomes" id="UP000501316"/>
    </source>
</evidence>
<comment type="similarity">
    <text evidence="1">Belongs to the UPF0111 family.</text>
</comment>
<dbReference type="KEGG" id="clf:GJQ69_02990"/>
<accession>A0A859DXN4</accession>
<dbReference type="PANTHER" id="PTHR37298:SF1">
    <property type="entry name" value="UPF0111 PROTEIN YKAA"/>
    <property type="match status" value="1"/>
</dbReference>
<evidence type="ECO:0000313" key="2">
    <source>
        <dbReference type="EMBL" id="QKN24751.1"/>
    </source>
</evidence>
<dbReference type="EMBL" id="CP046161">
    <property type="protein sequence ID" value="QKO31140.1"/>
    <property type="molecule type" value="Genomic_DNA"/>
</dbReference>
<dbReference type="Gene3D" id="1.20.58.220">
    <property type="entry name" value="Phosphate transport system protein phou homolog 2, domain 2"/>
    <property type="match status" value="1"/>
</dbReference>
<gene>
    <name evidence="2" type="ORF">GJQ69_02990</name>
    <name evidence="3" type="ORF">GKP14_01375</name>
</gene>
<evidence type="ECO:0000313" key="5">
    <source>
        <dbReference type="Proteomes" id="UP000509623"/>
    </source>
</evidence>
<dbReference type="InterPro" id="IPR038078">
    <property type="entry name" value="PhoU-like_sf"/>
</dbReference>
<reference evidence="4 5" key="1">
    <citation type="submission" date="2019-11" db="EMBL/GenBank/DDBJ databases">
        <authorList>
            <person name="Ren C."/>
            <person name="Wang H."/>
            <person name="Xu Y."/>
        </authorList>
    </citation>
    <scope>NUCLEOTIDE SEQUENCE [LARGE SCALE GENOMIC DNA]</scope>
    <source>
        <strain evidence="5">JNU-WLY1368</strain>
        <strain evidence="2 4">LBM 19010</strain>
    </source>
</reference>
<dbReference type="PANTHER" id="PTHR37298">
    <property type="entry name" value="UPF0111 PROTEIN YKAA"/>
    <property type="match status" value="1"/>
</dbReference>
<reference evidence="3" key="3">
    <citation type="journal article" date="2022" name="Int. J. Syst. Evol. Microbiol.">
        <title>Caproicibacterium lactatifermentans sp. nov., isolated from pit clay used for the production of Chinese strong aroma-type liquor.</title>
        <authorList>
            <person name="Wang H."/>
            <person name="Gu Y."/>
            <person name="Zhao D."/>
            <person name="Qiao Z."/>
            <person name="Zheng J."/>
            <person name="Gao J."/>
            <person name="Ren C."/>
            <person name="Xu Y."/>
        </authorList>
    </citation>
    <scope>NUCLEOTIDE SEQUENCE</scope>
    <source>
        <strain evidence="3">JNU-WLY1368</strain>
    </source>
</reference>
<name>A0A859DXN4_9FIRM</name>
<dbReference type="Proteomes" id="UP000509623">
    <property type="component" value="Chromosome"/>
</dbReference>
<sequence length="191" mass="22369">MKYACQAAKKLQDILQHFNIENLPQKQEEMHMIEHAADQEKHTMMNQLAREFITPIEREDIIDLAQALDEVTDKIEDVLMRIYMYHINDIRPEALEFANLIVQCCDHLLAAMQEFYNFRKQTHIHEHVVEVNTLEESGDKLYIDTVHQLYGEDGKTAVKIGWVRAFDRFEDCCDGCEQVANLLESIIMKNT</sequence>
<reference evidence="3" key="2">
    <citation type="journal article" date="2021" name="Appl. Environ. Microbiol.">
        <title>Adaptability of a Caproate-Producing Bacterium Contributes to Its Dominance in an Anaerobic Fermentation System.</title>
        <authorList>
            <person name="Wang H."/>
            <person name="Gu Y."/>
            <person name="Zhou W."/>
            <person name="Zhao D."/>
            <person name="Qiao Z."/>
            <person name="Zheng J."/>
            <person name="Gao J."/>
            <person name="Chen X."/>
            <person name="Ren C."/>
            <person name="Xu Y."/>
        </authorList>
    </citation>
    <scope>NUCLEOTIDE SEQUENCE</scope>
    <source>
        <strain evidence="3">JNU-WLY1368</strain>
    </source>
</reference>
<dbReference type="InterPro" id="IPR052912">
    <property type="entry name" value="UPF0111_domain"/>
</dbReference>
<proteinExistence type="inferred from homology"/>
<keyword evidence="5" id="KW-1185">Reference proteome</keyword>
<dbReference type="InterPro" id="IPR018445">
    <property type="entry name" value="Put_Phosphate_transp_reg"/>
</dbReference>
<dbReference type="AlphaFoldDB" id="A0A859DXN4"/>
<dbReference type="Proteomes" id="UP000501316">
    <property type="component" value="Chromosome"/>
</dbReference>
<organism evidence="2 4">
    <name type="scientific">Caproicibacterium lactatifermentans</name>
    <dbReference type="NCBI Taxonomy" id="2666138"/>
    <lineage>
        <taxon>Bacteria</taxon>
        <taxon>Bacillati</taxon>
        <taxon>Bacillota</taxon>
        <taxon>Clostridia</taxon>
        <taxon>Eubacteriales</taxon>
        <taxon>Oscillospiraceae</taxon>
        <taxon>Caproicibacterium</taxon>
    </lineage>
</organism>
<protein>
    <submittedName>
        <fullName evidence="2">DUF47 family protein</fullName>
    </submittedName>
</protein>
<evidence type="ECO:0000313" key="3">
    <source>
        <dbReference type="EMBL" id="QKO31140.1"/>
    </source>
</evidence>
<evidence type="ECO:0000256" key="1">
    <source>
        <dbReference type="ARBA" id="ARBA00008591"/>
    </source>
</evidence>
<dbReference type="EMBL" id="CP046051">
    <property type="protein sequence ID" value="QKN24751.1"/>
    <property type="molecule type" value="Genomic_DNA"/>
</dbReference>
<dbReference type="Pfam" id="PF01865">
    <property type="entry name" value="PhoU_div"/>
    <property type="match status" value="1"/>
</dbReference>